<sequence length="307" mass="34756">MEEACRRTKASSAQLASRPPDNLTFPSVIDFTESLRSIGFAFRGFLIYDLDYAVPNSEIECLALRGEAEGHISTFSSIGGSLGLNGENRISQEPQTWFIDGKGAWELPTASTYSSFPLYEEETFGTSKDASFLYPQLSSSFPALLGFLSLHCEEQILRGEFHGWRDACVFSPDEVLYVFLVYFHAIFSSIQGPTLSAILTVETWDNLPYENLRSAFEQKGEMAFTRKIYYYRAFIIKIYDLGLSFLPLYKAKRDIGYFDNLKVDSRNVTNSMTFATKSNNQNFIIFLNKIQATIIGYKSSDFFAILD</sequence>
<evidence type="ECO:0000313" key="2">
    <source>
        <dbReference type="Proteomes" id="UP001214576"/>
    </source>
</evidence>
<gene>
    <name evidence="1" type="ORF">MG293_020319</name>
</gene>
<dbReference type="AlphaFoldDB" id="A0AAD4TMI6"/>
<proteinExistence type="predicted"/>
<comment type="caution">
    <text evidence="1">The sequence shown here is derived from an EMBL/GenBank/DDBJ whole genome shotgun (WGS) entry which is preliminary data.</text>
</comment>
<dbReference type="EMBL" id="JAKZEL010000027">
    <property type="protein sequence ID" value="KAI4529641.1"/>
    <property type="molecule type" value="Genomic_DNA"/>
</dbReference>
<name>A0AAD4TMI6_OVIAM</name>
<organism evidence="1 2">
    <name type="scientific">Ovis ammon polii</name>
    <dbReference type="NCBI Taxonomy" id="230172"/>
    <lineage>
        <taxon>Eukaryota</taxon>
        <taxon>Metazoa</taxon>
        <taxon>Chordata</taxon>
        <taxon>Craniata</taxon>
        <taxon>Vertebrata</taxon>
        <taxon>Euteleostomi</taxon>
        <taxon>Mammalia</taxon>
        <taxon>Eutheria</taxon>
        <taxon>Laurasiatheria</taxon>
        <taxon>Artiodactyla</taxon>
        <taxon>Ruminantia</taxon>
        <taxon>Pecora</taxon>
        <taxon>Bovidae</taxon>
        <taxon>Caprinae</taxon>
        <taxon>Ovis</taxon>
    </lineage>
</organism>
<accession>A0AAD4TMI6</accession>
<dbReference type="Proteomes" id="UP001214576">
    <property type="component" value="Unassembled WGS sequence"/>
</dbReference>
<evidence type="ECO:0000313" key="1">
    <source>
        <dbReference type="EMBL" id="KAI4529641.1"/>
    </source>
</evidence>
<reference evidence="1" key="1">
    <citation type="submission" date="2022-03" db="EMBL/GenBank/DDBJ databases">
        <title>Genomic analyses of argali, domestic sheep and their hybrids provide insights into chromosomal evolution, heterosis and genetic basis of agronomic traits.</title>
        <authorList>
            <person name="Li M."/>
        </authorList>
    </citation>
    <scope>NUCLEOTIDE SEQUENCE</scope>
    <source>
        <strain evidence="1">CAU-MHL-2022a</strain>
        <tissue evidence="1">Skin</tissue>
    </source>
</reference>
<keyword evidence="2" id="KW-1185">Reference proteome</keyword>
<protein>
    <submittedName>
        <fullName evidence="1">Uncharacterized protein</fullName>
    </submittedName>
</protein>